<dbReference type="EMBL" id="MFEI01000008">
    <property type="protein sequence ID" value="OGE81318.1"/>
    <property type="molecule type" value="Genomic_DNA"/>
</dbReference>
<protein>
    <submittedName>
        <fullName evidence="1">Uncharacterized protein</fullName>
    </submittedName>
</protein>
<reference evidence="1 2" key="1">
    <citation type="journal article" date="2016" name="Nat. Commun.">
        <title>Thousands of microbial genomes shed light on interconnected biogeochemical processes in an aquifer system.</title>
        <authorList>
            <person name="Anantharaman K."/>
            <person name="Brown C.T."/>
            <person name="Hug L.A."/>
            <person name="Sharon I."/>
            <person name="Castelle C.J."/>
            <person name="Probst A.J."/>
            <person name="Thomas B.C."/>
            <person name="Singh A."/>
            <person name="Wilkins M.J."/>
            <person name="Karaoz U."/>
            <person name="Brodie E.L."/>
            <person name="Williams K.H."/>
            <person name="Hubbard S.S."/>
            <person name="Banfield J.F."/>
        </authorList>
    </citation>
    <scope>NUCLEOTIDE SEQUENCE [LARGE SCALE GENOMIC DNA]</scope>
</reference>
<evidence type="ECO:0000313" key="1">
    <source>
        <dbReference type="EMBL" id="OGE81318.1"/>
    </source>
</evidence>
<name>A0A1F5NUJ4_9BACT</name>
<dbReference type="AlphaFoldDB" id="A0A1F5NUJ4"/>
<organism evidence="1 2">
    <name type="scientific">Candidatus Doudnabacteria bacterium RIFCSPHIGHO2_01_FULL_43_23</name>
    <dbReference type="NCBI Taxonomy" id="1817822"/>
    <lineage>
        <taxon>Bacteria</taxon>
        <taxon>Candidatus Doudnaibacteriota</taxon>
    </lineage>
</organism>
<gene>
    <name evidence="1" type="ORF">A2826_02050</name>
</gene>
<dbReference type="Proteomes" id="UP000177912">
    <property type="component" value="Unassembled WGS sequence"/>
</dbReference>
<sequence>MLLPWMFFAPRRANAEILSSVPVVAGDFEKDFVRNGFRVKISGRIKPLSDFKNPEFERLSMQVVNSSYSTTVAELLLRLCKPRIKMNFPSFGSAPVYFVEGLDDVQGTYGITARTDRQPTINLPLTEVRLLTNEVLTLEFLKPRFVPSL</sequence>
<evidence type="ECO:0000313" key="2">
    <source>
        <dbReference type="Proteomes" id="UP000177912"/>
    </source>
</evidence>
<proteinExistence type="predicted"/>
<accession>A0A1F5NUJ4</accession>
<dbReference type="STRING" id="1817822.A2826_02050"/>
<comment type="caution">
    <text evidence="1">The sequence shown here is derived from an EMBL/GenBank/DDBJ whole genome shotgun (WGS) entry which is preliminary data.</text>
</comment>